<feature type="signal peptide" evidence="1">
    <location>
        <begin position="1"/>
        <end position="20"/>
    </location>
</feature>
<feature type="chain" id="PRO_5045508932" description="Lipoprotein" evidence="1">
    <location>
        <begin position="21"/>
        <end position="112"/>
    </location>
</feature>
<organism evidence="2 3">
    <name type="scientific">Bacteroides sedimenti</name>
    <dbReference type="NCBI Taxonomy" id="2136147"/>
    <lineage>
        <taxon>Bacteria</taxon>
        <taxon>Pseudomonadati</taxon>
        <taxon>Bacteroidota</taxon>
        <taxon>Bacteroidia</taxon>
        <taxon>Bacteroidales</taxon>
        <taxon>Bacteroidaceae</taxon>
        <taxon>Bacteroides</taxon>
    </lineage>
</organism>
<evidence type="ECO:0000313" key="3">
    <source>
        <dbReference type="Proteomes" id="UP001496674"/>
    </source>
</evidence>
<evidence type="ECO:0008006" key="4">
    <source>
        <dbReference type="Google" id="ProtNLM"/>
    </source>
</evidence>
<sequence length="112" mass="12739">MKTKHIALFILCICALLTSCKVGNYSQERGLPDQAYLLFVANEAYEGEVQVTVDNETTFNAKVIKEKKGTIKRDLYAIAKGKRYIKVSYNGKVIYEREIFVSAQETKKIQLP</sequence>
<dbReference type="RefSeq" id="WP_353330976.1">
    <property type="nucleotide sequence ID" value="NZ_AP028055.1"/>
</dbReference>
<name>A0ABM8IFJ9_9BACE</name>
<accession>A0ABM8IFJ9</accession>
<evidence type="ECO:0000313" key="2">
    <source>
        <dbReference type="EMBL" id="BEH00005.1"/>
    </source>
</evidence>
<evidence type="ECO:0000256" key="1">
    <source>
        <dbReference type="SAM" id="SignalP"/>
    </source>
</evidence>
<keyword evidence="3" id="KW-1185">Reference proteome</keyword>
<protein>
    <recommendedName>
        <fullName evidence="4">Lipoprotein</fullName>
    </recommendedName>
</protein>
<proteinExistence type="predicted"/>
<gene>
    <name evidence="2" type="ORF">BSYN_22690</name>
</gene>
<dbReference type="Proteomes" id="UP001496674">
    <property type="component" value="Chromosome"/>
</dbReference>
<dbReference type="PROSITE" id="PS51257">
    <property type="entry name" value="PROKAR_LIPOPROTEIN"/>
    <property type="match status" value="1"/>
</dbReference>
<keyword evidence="1" id="KW-0732">Signal</keyword>
<reference evidence="2 3" key="1">
    <citation type="submission" date="2023-04" db="EMBL/GenBank/DDBJ databases">
        <title>Draft genome sequence of acteroides sedimenti strain YN3PY1.</title>
        <authorList>
            <person name="Yoshida N."/>
        </authorList>
    </citation>
    <scope>NUCLEOTIDE SEQUENCE [LARGE SCALE GENOMIC DNA]</scope>
    <source>
        <strain evidence="2 3">YN3PY1</strain>
    </source>
</reference>
<dbReference type="EMBL" id="AP028055">
    <property type="protein sequence ID" value="BEH00005.1"/>
    <property type="molecule type" value="Genomic_DNA"/>
</dbReference>